<proteinExistence type="predicted"/>
<dbReference type="EMBL" id="HACG01003714">
    <property type="protein sequence ID" value="CEK50579.1"/>
    <property type="molecule type" value="Transcribed_RNA"/>
</dbReference>
<evidence type="ECO:0008006" key="2">
    <source>
        <dbReference type="Google" id="ProtNLM"/>
    </source>
</evidence>
<accession>A0A0B6Y373</accession>
<protein>
    <recommendedName>
        <fullName evidence="2">Sulfotransferase domain-containing protein</fullName>
    </recommendedName>
</protein>
<evidence type="ECO:0000313" key="1">
    <source>
        <dbReference type="EMBL" id="CEK50579.1"/>
    </source>
</evidence>
<dbReference type="InterPro" id="IPR027417">
    <property type="entry name" value="P-loop_NTPase"/>
</dbReference>
<name>A0A0B6Y373_9EUPU</name>
<dbReference type="Gene3D" id="3.40.50.300">
    <property type="entry name" value="P-loop containing nucleotide triphosphate hydrolases"/>
    <property type="match status" value="1"/>
</dbReference>
<gene>
    <name evidence="1" type="primary">ORF11169</name>
</gene>
<organism evidence="1">
    <name type="scientific">Arion vulgaris</name>
    <dbReference type="NCBI Taxonomy" id="1028688"/>
    <lineage>
        <taxon>Eukaryota</taxon>
        <taxon>Metazoa</taxon>
        <taxon>Spiralia</taxon>
        <taxon>Lophotrochozoa</taxon>
        <taxon>Mollusca</taxon>
        <taxon>Gastropoda</taxon>
        <taxon>Heterobranchia</taxon>
        <taxon>Euthyneura</taxon>
        <taxon>Panpulmonata</taxon>
        <taxon>Eupulmonata</taxon>
        <taxon>Stylommatophora</taxon>
        <taxon>Helicina</taxon>
        <taxon>Arionoidea</taxon>
        <taxon>Arionidae</taxon>
        <taxon>Arion</taxon>
    </lineage>
</organism>
<dbReference type="SUPFAM" id="SSF52540">
    <property type="entry name" value="P-loop containing nucleoside triphosphate hydrolases"/>
    <property type="match status" value="1"/>
</dbReference>
<reference evidence="1" key="1">
    <citation type="submission" date="2014-12" db="EMBL/GenBank/DDBJ databases">
        <title>Insight into the proteome of Arion vulgaris.</title>
        <authorList>
            <person name="Aradska J."/>
            <person name="Bulat T."/>
            <person name="Smidak R."/>
            <person name="Sarate P."/>
            <person name="Gangsoo J."/>
            <person name="Sialana F."/>
            <person name="Bilban M."/>
            <person name="Lubec G."/>
        </authorList>
    </citation>
    <scope>NUCLEOTIDE SEQUENCE</scope>
    <source>
        <tissue evidence="1">Skin</tissue>
    </source>
</reference>
<sequence>MLTDDCFGEKEIYQLAWRDKVFDICGFSTNTKGLVQVKGGPAFREVNGRLYPSPSTEESVESAKRIPIRPGDIFVVSYPKSGNTWLRHIVLQFVNEDYYNGLSDQFCES</sequence>
<feature type="non-terminal residue" evidence="1">
    <location>
        <position position="109"/>
    </location>
</feature>
<dbReference type="AlphaFoldDB" id="A0A0B6Y373"/>